<dbReference type="EMBL" id="RWGY01000011">
    <property type="protein sequence ID" value="TVU33041.1"/>
    <property type="molecule type" value="Genomic_DNA"/>
</dbReference>
<sequence>MTMGSQSSRRRRGPSFDWHASSPCPAATFAAVLASSSNPCWGKKTQHSESQGVAEKSHIAKDWRPLHLSAKCRK</sequence>
<reference evidence="2 3" key="1">
    <citation type="journal article" date="2019" name="Sci. Rep.">
        <title>A high-quality genome of Eragrostis curvula grass provides insights into Poaceae evolution and supports new strategies to enhance forage quality.</title>
        <authorList>
            <person name="Carballo J."/>
            <person name="Santos B.A.C.M."/>
            <person name="Zappacosta D."/>
            <person name="Garbus I."/>
            <person name="Selva J.P."/>
            <person name="Gallo C.A."/>
            <person name="Diaz A."/>
            <person name="Albertini E."/>
            <person name="Caccamo M."/>
            <person name="Echenique V."/>
        </authorList>
    </citation>
    <scope>NUCLEOTIDE SEQUENCE [LARGE SCALE GENOMIC DNA]</scope>
    <source>
        <strain evidence="3">cv. Victoria</strain>
        <tissue evidence="2">Leaf</tissue>
    </source>
</reference>
<proteinExistence type="predicted"/>
<protein>
    <submittedName>
        <fullName evidence="2">Uncharacterized protein</fullName>
    </submittedName>
</protein>
<organism evidence="2 3">
    <name type="scientific">Eragrostis curvula</name>
    <name type="common">weeping love grass</name>
    <dbReference type="NCBI Taxonomy" id="38414"/>
    <lineage>
        <taxon>Eukaryota</taxon>
        <taxon>Viridiplantae</taxon>
        <taxon>Streptophyta</taxon>
        <taxon>Embryophyta</taxon>
        <taxon>Tracheophyta</taxon>
        <taxon>Spermatophyta</taxon>
        <taxon>Magnoliopsida</taxon>
        <taxon>Liliopsida</taxon>
        <taxon>Poales</taxon>
        <taxon>Poaceae</taxon>
        <taxon>PACMAD clade</taxon>
        <taxon>Chloridoideae</taxon>
        <taxon>Eragrostideae</taxon>
        <taxon>Eragrostidinae</taxon>
        <taxon>Eragrostis</taxon>
    </lineage>
</organism>
<evidence type="ECO:0000313" key="2">
    <source>
        <dbReference type="EMBL" id="TVU33041.1"/>
    </source>
</evidence>
<evidence type="ECO:0000256" key="1">
    <source>
        <dbReference type="SAM" id="MobiDB-lite"/>
    </source>
</evidence>
<keyword evidence="3" id="KW-1185">Reference proteome</keyword>
<dbReference type="Proteomes" id="UP000324897">
    <property type="component" value="Chromosome 1"/>
</dbReference>
<dbReference type="AlphaFoldDB" id="A0A5J9VC44"/>
<accession>A0A5J9VC44</accession>
<comment type="caution">
    <text evidence="2">The sequence shown here is derived from an EMBL/GenBank/DDBJ whole genome shotgun (WGS) entry which is preliminary data.</text>
</comment>
<feature type="region of interest" description="Disordered" evidence="1">
    <location>
        <begin position="1"/>
        <end position="21"/>
    </location>
</feature>
<name>A0A5J9VC44_9POAL</name>
<evidence type="ECO:0000313" key="3">
    <source>
        <dbReference type="Proteomes" id="UP000324897"/>
    </source>
</evidence>
<gene>
    <name evidence="2" type="ORF">EJB05_24822</name>
</gene>
<dbReference type="Gramene" id="TVU33041">
    <property type="protein sequence ID" value="TVU33041"/>
    <property type="gene ID" value="EJB05_24822"/>
</dbReference>